<dbReference type="EMBL" id="CP051627">
    <property type="protein sequence ID" value="UPT22326.1"/>
    <property type="molecule type" value="Genomic_DNA"/>
</dbReference>
<protein>
    <submittedName>
        <fullName evidence="2">Uncharacterized protein</fullName>
    </submittedName>
</protein>
<evidence type="ECO:0000313" key="3">
    <source>
        <dbReference type="Proteomes" id="UP000832041"/>
    </source>
</evidence>
<reference evidence="2 3" key="1">
    <citation type="submission" date="2020-04" db="EMBL/GenBank/DDBJ databases">
        <title>Thermobifida alba genome sequencing and assembly.</title>
        <authorList>
            <person name="Luzics S."/>
            <person name="Horvath B."/>
            <person name="Nagy I."/>
            <person name="Toth A."/>
            <person name="Nagy I."/>
            <person name="Kukolya J."/>
        </authorList>
    </citation>
    <scope>NUCLEOTIDE SEQUENCE [LARGE SCALE GENOMIC DNA]</scope>
    <source>
        <strain evidence="2 3">DSM 43795</strain>
    </source>
</reference>
<accession>A0ABY4L611</accession>
<feature type="chain" id="PRO_5045228384" evidence="1">
    <location>
        <begin position="33"/>
        <end position="200"/>
    </location>
</feature>
<name>A0ABY4L611_THEAE</name>
<gene>
    <name evidence="2" type="ORF">FOF52_16255</name>
</gene>
<evidence type="ECO:0000256" key="1">
    <source>
        <dbReference type="SAM" id="SignalP"/>
    </source>
</evidence>
<feature type="signal peptide" evidence="1">
    <location>
        <begin position="1"/>
        <end position="32"/>
    </location>
</feature>
<evidence type="ECO:0000313" key="2">
    <source>
        <dbReference type="EMBL" id="UPT22326.1"/>
    </source>
</evidence>
<dbReference type="RefSeq" id="WP_248590810.1">
    <property type="nucleotide sequence ID" value="NZ_BAABEB010000039.1"/>
</dbReference>
<keyword evidence="3" id="KW-1185">Reference proteome</keyword>
<keyword evidence="1" id="KW-0732">Signal</keyword>
<dbReference type="Proteomes" id="UP000832041">
    <property type="component" value="Chromosome"/>
</dbReference>
<organism evidence="2 3">
    <name type="scientific">Thermobifida alba</name>
    <name type="common">Thermomonospora alba</name>
    <dbReference type="NCBI Taxonomy" id="53522"/>
    <lineage>
        <taxon>Bacteria</taxon>
        <taxon>Bacillati</taxon>
        <taxon>Actinomycetota</taxon>
        <taxon>Actinomycetes</taxon>
        <taxon>Streptosporangiales</taxon>
        <taxon>Nocardiopsidaceae</taxon>
        <taxon>Thermobifida</taxon>
    </lineage>
</organism>
<sequence length="200" mass="20313">MKRMRLRKPVLVAASVAAAAAAVCGVLVTTQAAFTTQTTAGELPVSAGRLDVALTTSLTGQDPILVDLSEVGPDLMWPEDGALAVSLRNTGTLDGVVSGLETVEVADGGPGGSAALSRVLEVAVSADPGQDWHDPALTWERIAAEAAPGGRAVASGLGGLPVGQTRTIHLKLRFADVSDIDAYAGTTTSFRLVATVTQAL</sequence>
<proteinExistence type="predicted"/>